<dbReference type="Gene3D" id="4.10.1030.10">
    <property type="entry name" value="Ring Box Chain A, domain 5"/>
    <property type="match status" value="1"/>
</dbReference>
<evidence type="ECO:0000313" key="1">
    <source>
        <dbReference type="EMBL" id="KAL0394533.1"/>
    </source>
</evidence>
<name>A0AAW2SRS0_9LAMI</name>
<reference evidence="1" key="2">
    <citation type="journal article" date="2024" name="Plant">
        <title>Genomic evolution and insights into agronomic trait innovations of Sesamum species.</title>
        <authorList>
            <person name="Miao H."/>
            <person name="Wang L."/>
            <person name="Qu L."/>
            <person name="Liu H."/>
            <person name="Sun Y."/>
            <person name="Le M."/>
            <person name="Wang Q."/>
            <person name="Wei S."/>
            <person name="Zheng Y."/>
            <person name="Lin W."/>
            <person name="Duan Y."/>
            <person name="Cao H."/>
            <person name="Xiong S."/>
            <person name="Wang X."/>
            <person name="Wei L."/>
            <person name="Li C."/>
            <person name="Ma Q."/>
            <person name="Ju M."/>
            <person name="Zhao R."/>
            <person name="Li G."/>
            <person name="Mu C."/>
            <person name="Tian Q."/>
            <person name="Mei H."/>
            <person name="Zhang T."/>
            <person name="Gao T."/>
            <person name="Zhang H."/>
        </authorList>
    </citation>
    <scope>NUCLEOTIDE SEQUENCE</scope>
    <source>
        <strain evidence="1">KEN1</strain>
    </source>
</reference>
<protein>
    <submittedName>
        <fullName evidence="1">Cullin-3A</fullName>
    </submittedName>
</protein>
<gene>
    <name evidence="1" type="ORF">Slati_4419500</name>
</gene>
<dbReference type="InterPro" id="IPR045093">
    <property type="entry name" value="Cullin"/>
</dbReference>
<dbReference type="PANTHER" id="PTHR11932">
    <property type="entry name" value="CULLIN"/>
    <property type="match status" value="1"/>
</dbReference>
<dbReference type="AlphaFoldDB" id="A0AAW2SRS0"/>
<comment type="caution">
    <text evidence="1">The sequence shown here is derived from an EMBL/GenBank/DDBJ whole genome shotgun (WGS) entry which is preliminary data.</text>
</comment>
<dbReference type="EMBL" id="JACGWN010000016">
    <property type="protein sequence ID" value="KAL0394533.1"/>
    <property type="molecule type" value="Genomic_DNA"/>
</dbReference>
<accession>A0AAW2SRS0</accession>
<proteinExistence type="predicted"/>
<dbReference type="SUPFAM" id="SSF75632">
    <property type="entry name" value="Cullin homology domain"/>
    <property type="match status" value="1"/>
</dbReference>
<reference evidence="1" key="1">
    <citation type="submission" date="2020-06" db="EMBL/GenBank/DDBJ databases">
        <authorList>
            <person name="Li T."/>
            <person name="Hu X."/>
            <person name="Zhang T."/>
            <person name="Song X."/>
            <person name="Zhang H."/>
            <person name="Dai N."/>
            <person name="Sheng W."/>
            <person name="Hou X."/>
            <person name="Wei L."/>
        </authorList>
    </citation>
    <scope>NUCLEOTIDE SEQUENCE</scope>
    <source>
        <strain evidence="1">KEN1</strain>
        <tissue evidence="1">Leaf</tissue>
    </source>
</reference>
<dbReference type="InterPro" id="IPR036317">
    <property type="entry name" value="Cullin_homology_sf"/>
</dbReference>
<organism evidence="1">
    <name type="scientific">Sesamum latifolium</name>
    <dbReference type="NCBI Taxonomy" id="2727402"/>
    <lineage>
        <taxon>Eukaryota</taxon>
        <taxon>Viridiplantae</taxon>
        <taxon>Streptophyta</taxon>
        <taxon>Embryophyta</taxon>
        <taxon>Tracheophyta</taxon>
        <taxon>Spermatophyta</taxon>
        <taxon>Magnoliopsida</taxon>
        <taxon>eudicotyledons</taxon>
        <taxon>Gunneridae</taxon>
        <taxon>Pentapetalae</taxon>
        <taxon>asterids</taxon>
        <taxon>lamiids</taxon>
        <taxon>Lamiales</taxon>
        <taxon>Pedaliaceae</taxon>
        <taxon>Sesamum</taxon>
    </lineage>
</organism>
<sequence length="78" mass="8498">MFIDMKTSQDAMQGFYAAYGAELGNGPTLVVQVLTTDSCPTQSSITCNLPSEMSALCQKYELNVSTYQMCVLFLAIGR</sequence>